<dbReference type="Proteomes" id="UP000694844">
    <property type="component" value="Chromosome 5"/>
</dbReference>
<dbReference type="RefSeq" id="XP_022341408.1">
    <property type="nucleotide sequence ID" value="XM_022485700.1"/>
</dbReference>
<dbReference type="SMART" id="SM00827">
    <property type="entry name" value="PKS_AT"/>
    <property type="match status" value="1"/>
</dbReference>
<reference evidence="4" key="1">
    <citation type="submission" date="2025-08" db="UniProtKB">
        <authorList>
            <consortium name="RefSeq"/>
        </authorList>
    </citation>
    <scope>IDENTIFICATION</scope>
    <source>
        <tissue evidence="4">Whole sample</tissue>
    </source>
</reference>
<evidence type="ECO:0000256" key="1">
    <source>
        <dbReference type="SAM" id="MobiDB-lite"/>
    </source>
</evidence>
<feature type="domain" description="Malonyl-CoA:ACP transacylase (MAT)" evidence="2">
    <location>
        <begin position="90"/>
        <end position="396"/>
    </location>
</feature>
<organism evidence="3 4">
    <name type="scientific">Crassostrea virginica</name>
    <name type="common">Eastern oyster</name>
    <dbReference type="NCBI Taxonomy" id="6565"/>
    <lineage>
        <taxon>Eukaryota</taxon>
        <taxon>Metazoa</taxon>
        <taxon>Spiralia</taxon>
        <taxon>Lophotrochozoa</taxon>
        <taxon>Mollusca</taxon>
        <taxon>Bivalvia</taxon>
        <taxon>Autobranchia</taxon>
        <taxon>Pteriomorphia</taxon>
        <taxon>Ostreida</taxon>
        <taxon>Ostreoidea</taxon>
        <taxon>Ostreidae</taxon>
        <taxon>Crassostrea</taxon>
    </lineage>
</organism>
<dbReference type="AlphaFoldDB" id="A0A8B8ENI5"/>
<dbReference type="SUPFAM" id="SSF52151">
    <property type="entry name" value="FabD/lysophospholipase-like"/>
    <property type="match status" value="1"/>
</dbReference>
<feature type="region of interest" description="Disordered" evidence="1">
    <location>
        <begin position="28"/>
        <end position="52"/>
    </location>
</feature>
<evidence type="ECO:0000313" key="3">
    <source>
        <dbReference type="Proteomes" id="UP000694844"/>
    </source>
</evidence>
<dbReference type="InterPro" id="IPR052760">
    <property type="entry name" value="Mitochondrial_malonyltrans"/>
</dbReference>
<dbReference type="PANTHER" id="PTHR47170">
    <property type="entry name" value="MALONYL-COA ACP TRANSACYLASE, ACP-BINDING"/>
    <property type="match status" value="1"/>
</dbReference>
<dbReference type="GeneID" id="111135547"/>
<keyword evidence="3" id="KW-1185">Reference proteome</keyword>
<gene>
    <name evidence="4" type="primary">LOC111135547</name>
</gene>
<dbReference type="KEGG" id="cvn:111135547"/>
<dbReference type="InterPro" id="IPR001227">
    <property type="entry name" value="Ac_transferase_dom_sf"/>
</dbReference>
<evidence type="ECO:0000313" key="4">
    <source>
        <dbReference type="RefSeq" id="XP_022341408.1"/>
    </source>
</evidence>
<feature type="compositionally biased region" description="Basic and acidic residues" evidence="1">
    <location>
        <begin position="32"/>
        <end position="43"/>
    </location>
</feature>
<dbReference type="Pfam" id="PF00698">
    <property type="entry name" value="Acyl_transf_1"/>
    <property type="match status" value="1"/>
</dbReference>
<evidence type="ECO:0000259" key="2">
    <source>
        <dbReference type="SMART" id="SM00827"/>
    </source>
</evidence>
<dbReference type="PANTHER" id="PTHR47170:SF2">
    <property type="entry name" value="MALONYL-COA:ACP TRANSACYLASE (MAT) DOMAIN-CONTAINING PROTEIN"/>
    <property type="match status" value="1"/>
</dbReference>
<dbReference type="OrthoDB" id="541883at2759"/>
<dbReference type="Gene3D" id="3.40.366.10">
    <property type="entry name" value="Malonyl-Coenzyme A Acyl Carrier Protein, domain 2"/>
    <property type="match status" value="1"/>
</dbReference>
<proteinExistence type="predicted"/>
<accession>A0A8B8ENI5</accession>
<name>A0A8B8ENI5_CRAVI</name>
<dbReference type="InterPro" id="IPR016035">
    <property type="entry name" value="Acyl_Trfase/lysoPLipase"/>
</dbReference>
<sequence>MNLYRKQLRLFRNTLKLSLSGNIRVNANQIRKAHDPGNDKGDDGGEENSSSLDSLLDDLMMQNPNPNQPPPAREKLKKKFFVNEKIPILLFPGQGSQFVGMGKKAIHYPGVKEMYEQVSEHFRTDILKLCLLGPKEELDKTINCQPAVFVTSLAALEMLKELYPEVTEGRSYTAGYSLGEITACVFAGVISFADALTLLETRAYSMQQASLEVGGGMMTMLTSHESKLGLAKEAAQKYCKSECGISDPVIQTASYLTPYHKVVAGHNEALDFINDTAPSFGLRGCKRLPVSGAFHSRLMDPARKELFSCVSKIDFNLKTKHRVLYNYTAKTANNVKSVKRNLCEQLIHPIQWEQIMQIMYGRPPGIGFPHTYEVGPGRQLGYILRLVNKKAYANYHRIEV</sequence>
<dbReference type="InterPro" id="IPR014043">
    <property type="entry name" value="Acyl_transferase_dom"/>
</dbReference>
<dbReference type="Gene3D" id="3.30.70.250">
    <property type="entry name" value="Malonyl-CoA ACP transacylase, ACP-binding"/>
    <property type="match status" value="1"/>
</dbReference>
<protein>
    <submittedName>
        <fullName evidence="4">Malonyl-CoA-acyl carrier protein transacylase, mitochondrial-like</fullName>
    </submittedName>
</protein>
<dbReference type="GO" id="GO:0016740">
    <property type="term" value="F:transferase activity"/>
    <property type="evidence" value="ECO:0007669"/>
    <property type="project" value="InterPro"/>
</dbReference>